<comment type="subcellular location">
    <subcellularLocation>
        <location evidence="1">Nucleus</location>
    </subcellularLocation>
</comment>
<dbReference type="InterPro" id="IPR013087">
    <property type="entry name" value="Znf_C2H2_type"/>
</dbReference>
<feature type="region of interest" description="Disordered" evidence="9">
    <location>
        <begin position="441"/>
        <end position="462"/>
    </location>
</feature>
<keyword evidence="3 8" id="KW-0863">Zinc-finger</keyword>
<accession>M5BTF5</accession>
<feature type="region of interest" description="Disordered" evidence="9">
    <location>
        <begin position="191"/>
        <end position="252"/>
    </location>
</feature>
<evidence type="ECO:0000256" key="9">
    <source>
        <dbReference type="SAM" id="MobiDB-lite"/>
    </source>
</evidence>
<dbReference type="SUPFAM" id="SSF57667">
    <property type="entry name" value="beta-beta-alpha zinc fingers"/>
    <property type="match status" value="1"/>
</dbReference>
<dbReference type="GO" id="GO:0008270">
    <property type="term" value="F:zinc ion binding"/>
    <property type="evidence" value="ECO:0007669"/>
    <property type="project" value="UniProtKB-KW"/>
</dbReference>
<feature type="domain" description="C2H2-type" evidence="10">
    <location>
        <begin position="103"/>
        <end position="128"/>
    </location>
</feature>
<proteinExistence type="predicted"/>
<dbReference type="InterPro" id="IPR036236">
    <property type="entry name" value="Znf_C2H2_sf"/>
</dbReference>
<dbReference type="HOGENOM" id="CLU_529075_0_0_1"/>
<dbReference type="GO" id="GO:0005634">
    <property type="term" value="C:nucleus"/>
    <property type="evidence" value="ECO:0007669"/>
    <property type="project" value="UniProtKB-SubCell"/>
</dbReference>
<dbReference type="PROSITE" id="PS50157">
    <property type="entry name" value="ZINC_FINGER_C2H2_2"/>
    <property type="match status" value="2"/>
</dbReference>
<dbReference type="PROSITE" id="PS00028">
    <property type="entry name" value="ZINC_FINGER_C2H2_1"/>
    <property type="match status" value="3"/>
</dbReference>
<dbReference type="AlphaFoldDB" id="M5BTF5"/>
<keyword evidence="2" id="KW-0479">Metal-binding</keyword>
<reference evidence="11 12" key="1">
    <citation type="journal article" date="2013" name="J. Biotechnol.">
        <title>Establishment and interpretation of the genome sequence of the phytopathogenic fungus Rhizoctonia solani AG1-IB isolate 7/3/14.</title>
        <authorList>
            <person name="Wibberg D.W."/>
            <person name="Jelonek L.J."/>
            <person name="Rupp O.R."/>
            <person name="Hennig M.H."/>
            <person name="Eikmeyer F.E."/>
            <person name="Goesmann A.G."/>
            <person name="Hartmann A.H."/>
            <person name="Borriss R.B."/>
            <person name="Grosch R.G."/>
            <person name="Puehler A.P."/>
            <person name="Schlueter A.S."/>
        </authorList>
    </citation>
    <scope>NUCLEOTIDE SEQUENCE [LARGE SCALE GENOMIC DNA]</scope>
    <source>
        <strain evidence="12">AG1-IB / isolate 7/3/14</strain>
    </source>
</reference>
<keyword evidence="6" id="KW-0804">Transcription</keyword>
<feature type="region of interest" description="Disordered" evidence="9">
    <location>
        <begin position="306"/>
        <end position="326"/>
    </location>
</feature>
<evidence type="ECO:0000256" key="8">
    <source>
        <dbReference type="PROSITE-ProRule" id="PRU00042"/>
    </source>
</evidence>
<dbReference type="PANTHER" id="PTHR46179">
    <property type="entry name" value="ZINC FINGER PROTEIN"/>
    <property type="match status" value="1"/>
</dbReference>
<comment type="caution">
    <text evidence="11">The sequence shown here is derived from an EMBL/GenBank/DDBJ whole genome shotgun (WGS) entry which is preliminary data.</text>
</comment>
<sequence>MQGPVPMPSQKRAHRPLSTLEPLSYHVPPRTNTKRPISEPISKGTVRCDESGRVDLISTNASNQKKKKLKNKDDGRCEYCPKMFAQKTARKTHENTHTGARPHYCRAAGCGRTFADPSSRTRHEKELHDPSFGFKCLRPGCEESYKRKMAFTTHMVTAHSWPDKNTISATVYTAARNKCADDYRRAKGVWSIESDGPIEGPDDGNSNDSDGDIPEPTSDEKPLFNRKRLRSASVSSEDIKPPPAKKQAIAIDPSLSRRNAVYSIELPAPQHLIGQHLGHQRSDSDDHSISTTSSFADAFSGCYQPADHRFPSGSPPQHLGSSRDYDDAMRRVQSGTVPSARGLHMRVPMPSMPNNYGVAPTSVSPNMKMPDPVHYQCSPGTNALTRSSWPAPDSSYGHSWSFDNGISQAPHGMSPAHTGHETMSPRGVLPQAHSGVLYAASGDQPEHSSDSSLGPHYGQTASGGFREHQMLVRTPGEHDLLSYPDSHTQGMFELKPSPYDGTTDRDSRIPRSMYH</sequence>
<evidence type="ECO:0000256" key="5">
    <source>
        <dbReference type="ARBA" id="ARBA00023015"/>
    </source>
</evidence>
<dbReference type="SMART" id="SM00355">
    <property type="entry name" value="ZnF_C2H2"/>
    <property type="match status" value="3"/>
</dbReference>
<protein>
    <submittedName>
        <fullName evidence="11">Similar to zinc finger protein 33b</fullName>
    </submittedName>
</protein>
<dbReference type="EMBL" id="CAOJ01001327">
    <property type="protein sequence ID" value="CCO27007.1"/>
    <property type="molecule type" value="Genomic_DNA"/>
</dbReference>
<dbReference type="PANTHER" id="PTHR46179:SF13">
    <property type="entry name" value="C2H2-TYPE DOMAIN-CONTAINING PROTEIN"/>
    <property type="match status" value="1"/>
</dbReference>
<evidence type="ECO:0000256" key="7">
    <source>
        <dbReference type="ARBA" id="ARBA00023242"/>
    </source>
</evidence>
<dbReference type="InterPro" id="IPR051061">
    <property type="entry name" value="Zinc_finger_trans_reg"/>
</dbReference>
<dbReference type="Gene3D" id="3.30.160.60">
    <property type="entry name" value="Classic Zinc Finger"/>
    <property type="match status" value="2"/>
</dbReference>
<keyword evidence="7" id="KW-0539">Nucleus</keyword>
<organism evidence="11 12">
    <name type="scientific">Thanatephorus cucumeris (strain AG1-IB / isolate 7/3/14)</name>
    <name type="common">Lettuce bottom rot fungus</name>
    <name type="synonym">Rhizoctonia solani</name>
    <dbReference type="NCBI Taxonomy" id="1108050"/>
    <lineage>
        <taxon>Eukaryota</taxon>
        <taxon>Fungi</taxon>
        <taxon>Dikarya</taxon>
        <taxon>Basidiomycota</taxon>
        <taxon>Agaricomycotina</taxon>
        <taxon>Agaricomycetes</taxon>
        <taxon>Cantharellales</taxon>
        <taxon>Ceratobasidiaceae</taxon>
        <taxon>Rhizoctonia</taxon>
        <taxon>Rhizoctonia solani AG-1</taxon>
    </lineage>
</organism>
<evidence type="ECO:0000259" key="10">
    <source>
        <dbReference type="PROSITE" id="PS50157"/>
    </source>
</evidence>
<evidence type="ECO:0000313" key="12">
    <source>
        <dbReference type="Proteomes" id="UP000012065"/>
    </source>
</evidence>
<feature type="region of interest" description="Disordered" evidence="9">
    <location>
        <begin position="1"/>
        <end position="45"/>
    </location>
</feature>
<evidence type="ECO:0000256" key="4">
    <source>
        <dbReference type="ARBA" id="ARBA00022833"/>
    </source>
</evidence>
<dbReference type="GO" id="GO:0006357">
    <property type="term" value="P:regulation of transcription by RNA polymerase II"/>
    <property type="evidence" value="ECO:0007669"/>
    <property type="project" value="TreeGrafter"/>
</dbReference>
<evidence type="ECO:0000256" key="6">
    <source>
        <dbReference type="ARBA" id="ARBA00023163"/>
    </source>
</evidence>
<keyword evidence="5" id="KW-0805">Transcription regulation</keyword>
<evidence type="ECO:0000256" key="3">
    <source>
        <dbReference type="ARBA" id="ARBA00022771"/>
    </source>
</evidence>
<keyword evidence="4" id="KW-0862">Zinc</keyword>
<evidence type="ECO:0000256" key="1">
    <source>
        <dbReference type="ARBA" id="ARBA00004123"/>
    </source>
</evidence>
<name>M5BTF5_THACB</name>
<feature type="region of interest" description="Disordered" evidence="9">
    <location>
        <begin position="487"/>
        <end position="515"/>
    </location>
</feature>
<evidence type="ECO:0000313" key="11">
    <source>
        <dbReference type="EMBL" id="CCO27007.1"/>
    </source>
</evidence>
<gene>
    <name evidence="11" type="ORF">BN14_01040</name>
</gene>
<feature type="domain" description="C2H2-type" evidence="10">
    <location>
        <begin position="75"/>
        <end position="102"/>
    </location>
</feature>
<evidence type="ECO:0000256" key="2">
    <source>
        <dbReference type="ARBA" id="ARBA00022723"/>
    </source>
</evidence>
<dbReference type="Proteomes" id="UP000012065">
    <property type="component" value="Unassembled WGS sequence"/>
</dbReference>